<proteinExistence type="inferred from homology"/>
<dbReference type="Pfam" id="PF01205">
    <property type="entry name" value="Impact_N"/>
    <property type="match status" value="1"/>
</dbReference>
<dbReference type="InterPro" id="IPR015796">
    <property type="entry name" value="Impact_YigZ-like"/>
</dbReference>
<dbReference type="Proteomes" id="UP000318331">
    <property type="component" value="Unassembled WGS sequence"/>
</dbReference>
<dbReference type="GO" id="GO:0005737">
    <property type="term" value="C:cytoplasm"/>
    <property type="evidence" value="ECO:0007669"/>
    <property type="project" value="TreeGrafter"/>
</dbReference>
<dbReference type="PROSITE" id="PS00910">
    <property type="entry name" value="UPF0029"/>
    <property type="match status" value="1"/>
</dbReference>
<evidence type="ECO:0000259" key="3">
    <source>
        <dbReference type="Pfam" id="PF09186"/>
    </source>
</evidence>
<dbReference type="Pfam" id="PF09186">
    <property type="entry name" value="DUF1949"/>
    <property type="match status" value="1"/>
</dbReference>
<evidence type="ECO:0000256" key="1">
    <source>
        <dbReference type="ARBA" id="ARBA00007665"/>
    </source>
</evidence>
<gene>
    <name evidence="4" type="ORF">FB466_2651</name>
</gene>
<dbReference type="EMBL" id="VFPN01000004">
    <property type="protein sequence ID" value="TQM57655.1"/>
    <property type="molecule type" value="Genomic_DNA"/>
</dbReference>
<accession>A0A543HH45</accession>
<organism evidence="4 5">
    <name type="scientific">Klugiella xanthotipulae</name>
    <dbReference type="NCBI Taxonomy" id="244735"/>
    <lineage>
        <taxon>Bacteria</taxon>
        <taxon>Bacillati</taxon>
        <taxon>Actinomycetota</taxon>
        <taxon>Actinomycetes</taxon>
        <taxon>Micrococcales</taxon>
        <taxon>Microbacteriaceae</taxon>
        <taxon>Klugiella</taxon>
    </lineage>
</organism>
<dbReference type="InterPro" id="IPR036956">
    <property type="entry name" value="Impact_N_sf"/>
</dbReference>
<dbReference type="InterPro" id="IPR020568">
    <property type="entry name" value="Ribosomal_Su5_D2-typ_SF"/>
</dbReference>
<comment type="caution">
    <text evidence="4">The sequence shown here is derived from an EMBL/GenBank/DDBJ whole genome shotgun (WGS) entry which is preliminary data.</text>
</comment>
<keyword evidence="5" id="KW-1185">Reference proteome</keyword>
<dbReference type="InterPro" id="IPR023582">
    <property type="entry name" value="Impact"/>
</dbReference>
<dbReference type="GO" id="GO:0006446">
    <property type="term" value="P:regulation of translational initiation"/>
    <property type="evidence" value="ECO:0007669"/>
    <property type="project" value="TreeGrafter"/>
</dbReference>
<dbReference type="Gene3D" id="3.30.230.30">
    <property type="entry name" value="Impact, N-terminal domain"/>
    <property type="match status" value="1"/>
</dbReference>
<dbReference type="InterPro" id="IPR001498">
    <property type="entry name" value="Impact_N"/>
</dbReference>
<feature type="domain" description="UPF0029" evidence="3">
    <location>
        <begin position="205"/>
        <end position="257"/>
    </location>
</feature>
<dbReference type="NCBIfam" id="TIGR00257">
    <property type="entry name" value="IMPACT_YIGZ"/>
    <property type="match status" value="1"/>
</dbReference>
<dbReference type="SUPFAM" id="SSF54211">
    <property type="entry name" value="Ribosomal protein S5 domain 2-like"/>
    <property type="match status" value="1"/>
</dbReference>
<protein>
    <submittedName>
        <fullName evidence="4">Putative YigZ family protein</fullName>
    </submittedName>
</protein>
<dbReference type="SUPFAM" id="SSF54980">
    <property type="entry name" value="EF-G C-terminal domain-like"/>
    <property type="match status" value="1"/>
</dbReference>
<evidence type="ECO:0000313" key="5">
    <source>
        <dbReference type="Proteomes" id="UP000318331"/>
    </source>
</evidence>
<dbReference type="PANTHER" id="PTHR16301">
    <property type="entry name" value="IMPACT-RELATED"/>
    <property type="match status" value="1"/>
</dbReference>
<evidence type="ECO:0000313" key="4">
    <source>
        <dbReference type="EMBL" id="TQM57655.1"/>
    </source>
</evidence>
<dbReference type="InterPro" id="IPR020569">
    <property type="entry name" value="UPF0029_Impact_CS"/>
</dbReference>
<dbReference type="PANTHER" id="PTHR16301:SF20">
    <property type="entry name" value="IMPACT FAMILY MEMBER YIGZ"/>
    <property type="match status" value="1"/>
</dbReference>
<comment type="similarity">
    <text evidence="1">Belongs to the IMPACT family.</text>
</comment>
<sequence>MKHTFGVNGDLKGQAHSTAFTGYPCRRDPRHDTHATLPFCSAPLHPSAPASATLITVNSDPGEAAPYRTIHSAVETEIEIKRSRFICFLTPVAEEDAARALIARARQLHPKARHHCSAFVLGARHEVQRTNDDGEPSGTAGAPMLEALLGAELSDVVAVVVRYFGGILLGAGGLTRAYRASVAESIGVARTVVRERRMSVVVSSDYPAAALLEAEAYRRGWVVVGTEYGGDVSMTLSIPPDQWGVLVERAAELTAGQAQPVVLGTHYVTLP</sequence>
<dbReference type="AlphaFoldDB" id="A0A543HH45"/>
<reference evidence="4 5" key="1">
    <citation type="submission" date="2019-06" db="EMBL/GenBank/DDBJ databases">
        <title>Sequencing the genomes of 1000 actinobacteria strains.</title>
        <authorList>
            <person name="Klenk H.-P."/>
        </authorList>
    </citation>
    <scope>NUCLEOTIDE SEQUENCE [LARGE SCALE GENOMIC DNA]</scope>
    <source>
        <strain evidence="4 5">DSM 18031</strain>
    </source>
</reference>
<dbReference type="InterPro" id="IPR015269">
    <property type="entry name" value="UPF0029_Impact_C"/>
</dbReference>
<evidence type="ECO:0000259" key="2">
    <source>
        <dbReference type="Pfam" id="PF01205"/>
    </source>
</evidence>
<name>A0A543HH45_9MICO</name>
<feature type="domain" description="Impact N-terminal" evidence="2">
    <location>
        <begin position="81"/>
        <end position="185"/>
    </location>
</feature>
<dbReference type="InterPro" id="IPR035647">
    <property type="entry name" value="EFG_III/V"/>
</dbReference>